<keyword evidence="2" id="KW-1185">Reference proteome</keyword>
<dbReference type="AlphaFoldDB" id="D5SKR5"/>
<feature type="non-terminal residue" evidence="1">
    <location>
        <position position="91"/>
    </location>
</feature>
<geneLocation type="plasmid" evidence="1 2">
    <name>pSCL4</name>
</geneLocation>
<reference evidence="1 2" key="1">
    <citation type="journal article" date="2010" name="Genome Biol. Evol.">
        <title>The sequence of a 1.8-mb bacterial linear plasmid reveals a rich evolutionary reservoir of secondary metabolic pathways.</title>
        <authorList>
            <person name="Medema M.H."/>
            <person name="Trefzer A."/>
            <person name="Kovalchuk A."/>
            <person name="van den Berg M."/>
            <person name="Mueller U."/>
            <person name="Heijne W."/>
            <person name="Wu L."/>
            <person name="Alam M.T."/>
            <person name="Ronning C.M."/>
            <person name="Nierman W.C."/>
            <person name="Bovenberg R.A.L."/>
            <person name="Breitling R."/>
            <person name="Takano E."/>
        </authorList>
    </citation>
    <scope>NUCLEOTIDE SEQUENCE [LARGE SCALE GENOMIC DNA]</scope>
    <source>
        <strain evidence="2">ATCC 27064 / DSM 738 / JCM 4710 / NBRC 13307 / NCIMB 12785 / NRRL 3585 / VKM Ac-602</strain>
        <plasmid evidence="1">pSCL4</plasmid>
    </source>
</reference>
<protein>
    <submittedName>
        <fullName evidence="1">Transposase</fullName>
    </submittedName>
</protein>
<organism evidence="1 2">
    <name type="scientific">Streptomyces clavuligerus</name>
    <dbReference type="NCBI Taxonomy" id="1901"/>
    <lineage>
        <taxon>Bacteria</taxon>
        <taxon>Bacillati</taxon>
        <taxon>Actinomycetota</taxon>
        <taxon>Actinomycetes</taxon>
        <taxon>Kitasatosporales</taxon>
        <taxon>Streptomycetaceae</taxon>
        <taxon>Streptomyces</taxon>
    </lineage>
</organism>
<evidence type="ECO:0000313" key="1">
    <source>
        <dbReference type="EMBL" id="EFG04508.2"/>
    </source>
</evidence>
<accession>D5SKR5</accession>
<dbReference type="EMBL" id="CM000914">
    <property type="protein sequence ID" value="EFG04508.2"/>
    <property type="molecule type" value="Genomic_DNA"/>
</dbReference>
<keyword evidence="1" id="KW-0614">Plasmid</keyword>
<proteinExistence type="predicted"/>
<name>D5SKR5_STRCL</name>
<gene>
    <name evidence="1" type="ORF">SCLAV_p1022</name>
</gene>
<dbReference type="Proteomes" id="UP000002357">
    <property type="component" value="Plasmid pSCL4"/>
</dbReference>
<sequence>MGAEELISVWTLLEEDMGRLRNKSGANRLGFALLLKFSQRAAPGPLCASMTGHGARPGGLRPVGCAVRKERHVSVPGQVCGLLRKNRSRCT</sequence>
<evidence type="ECO:0000313" key="2">
    <source>
        <dbReference type="Proteomes" id="UP000002357"/>
    </source>
</evidence>